<dbReference type="Pfam" id="PF00083">
    <property type="entry name" value="Sugar_tr"/>
    <property type="match status" value="1"/>
</dbReference>
<dbReference type="PANTHER" id="PTHR48022">
    <property type="entry name" value="PLASTIDIC GLUCOSE TRANSPORTER 4"/>
    <property type="match status" value="1"/>
</dbReference>
<keyword evidence="5 9" id="KW-1133">Transmembrane helix</keyword>
<evidence type="ECO:0000256" key="4">
    <source>
        <dbReference type="ARBA" id="ARBA00022692"/>
    </source>
</evidence>
<dbReference type="InterPro" id="IPR050360">
    <property type="entry name" value="MFS_Sugar_Transporters"/>
</dbReference>
<dbReference type="EMBL" id="JABBWE010000018">
    <property type="protein sequence ID" value="KAG1796746.1"/>
    <property type="molecule type" value="Genomic_DNA"/>
</dbReference>
<dbReference type="GO" id="GO:0005351">
    <property type="term" value="F:carbohydrate:proton symporter activity"/>
    <property type="evidence" value="ECO:0007669"/>
    <property type="project" value="TreeGrafter"/>
</dbReference>
<dbReference type="PROSITE" id="PS00217">
    <property type="entry name" value="SUGAR_TRANSPORT_2"/>
    <property type="match status" value="1"/>
</dbReference>
<dbReference type="InterPro" id="IPR003663">
    <property type="entry name" value="Sugar/inositol_transpt"/>
</dbReference>
<comment type="catalytic activity">
    <reaction evidence="7">
        <text>myo-inositol(out) + H(+)(out) = myo-inositol(in) + H(+)(in)</text>
        <dbReference type="Rhea" id="RHEA:60364"/>
        <dbReference type="ChEBI" id="CHEBI:15378"/>
        <dbReference type="ChEBI" id="CHEBI:17268"/>
    </reaction>
</comment>
<keyword evidence="12" id="KW-1185">Reference proteome</keyword>
<dbReference type="Gene3D" id="1.20.1250.20">
    <property type="entry name" value="MFS general substrate transporter like domains"/>
    <property type="match status" value="1"/>
</dbReference>
<feature type="transmembrane region" description="Helical" evidence="9">
    <location>
        <begin position="44"/>
        <end position="67"/>
    </location>
</feature>
<feature type="domain" description="Major facilitator superfamily (MFS) profile" evidence="10">
    <location>
        <begin position="11"/>
        <end position="449"/>
    </location>
</feature>
<reference evidence="11" key="1">
    <citation type="journal article" date="2020" name="New Phytol.">
        <title>Comparative genomics reveals dynamic genome evolution in host specialist ectomycorrhizal fungi.</title>
        <authorList>
            <person name="Lofgren L.A."/>
            <person name="Nguyen N.H."/>
            <person name="Vilgalys R."/>
            <person name="Ruytinx J."/>
            <person name="Liao H.L."/>
            <person name="Branco S."/>
            <person name="Kuo A."/>
            <person name="LaButti K."/>
            <person name="Lipzen A."/>
            <person name="Andreopoulos W."/>
            <person name="Pangilinan J."/>
            <person name="Riley R."/>
            <person name="Hundley H."/>
            <person name="Na H."/>
            <person name="Barry K."/>
            <person name="Grigoriev I.V."/>
            <person name="Stajich J.E."/>
            <person name="Kennedy P.G."/>
        </authorList>
    </citation>
    <scope>NUCLEOTIDE SEQUENCE</scope>
    <source>
        <strain evidence="11">S12</strain>
    </source>
</reference>
<dbReference type="GO" id="GO:0016020">
    <property type="term" value="C:membrane"/>
    <property type="evidence" value="ECO:0007669"/>
    <property type="project" value="UniProtKB-SubCell"/>
</dbReference>
<evidence type="ECO:0000259" key="10">
    <source>
        <dbReference type="PROSITE" id="PS50850"/>
    </source>
</evidence>
<evidence type="ECO:0000256" key="7">
    <source>
        <dbReference type="ARBA" id="ARBA00049119"/>
    </source>
</evidence>
<feature type="transmembrane region" description="Helical" evidence="9">
    <location>
        <begin position="362"/>
        <end position="384"/>
    </location>
</feature>
<dbReference type="Proteomes" id="UP000719766">
    <property type="component" value="Unassembled WGS sequence"/>
</dbReference>
<dbReference type="OrthoDB" id="5399138at2759"/>
<feature type="transmembrane region" description="Helical" evidence="9">
    <location>
        <begin position="173"/>
        <end position="192"/>
    </location>
</feature>
<accession>A0A9P7DK07</accession>
<keyword evidence="4 9" id="KW-0812">Transmembrane</keyword>
<dbReference type="GeneID" id="64591411"/>
<feature type="transmembrane region" description="Helical" evidence="9">
    <location>
        <begin position="7"/>
        <end position="24"/>
    </location>
</feature>
<feature type="transmembrane region" description="Helical" evidence="9">
    <location>
        <begin position="289"/>
        <end position="312"/>
    </location>
</feature>
<name>A0A9P7DK07_9AGAM</name>
<evidence type="ECO:0000256" key="3">
    <source>
        <dbReference type="ARBA" id="ARBA00022448"/>
    </source>
</evidence>
<keyword evidence="3 8" id="KW-0813">Transport</keyword>
<proteinExistence type="inferred from homology"/>
<feature type="transmembrane region" description="Helical" evidence="9">
    <location>
        <begin position="138"/>
        <end position="161"/>
    </location>
</feature>
<dbReference type="AlphaFoldDB" id="A0A9P7DK07"/>
<dbReference type="NCBIfam" id="TIGR00879">
    <property type="entry name" value="SP"/>
    <property type="match status" value="1"/>
</dbReference>
<feature type="transmembrane region" description="Helical" evidence="9">
    <location>
        <begin position="254"/>
        <end position="277"/>
    </location>
</feature>
<evidence type="ECO:0000256" key="1">
    <source>
        <dbReference type="ARBA" id="ARBA00004141"/>
    </source>
</evidence>
<dbReference type="PANTHER" id="PTHR48022:SF20">
    <property type="entry name" value="MAJOR FACILITATOR SUPERFAMILY (MFS) PROFILE DOMAIN-CONTAINING PROTEIN-RELATED"/>
    <property type="match status" value="1"/>
</dbReference>
<dbReference type="FunFam" id="1.20.1250.20:FF:000134">
    <property type="entry name" value="MFS sugar transporter protein"/>
    <property type="match status" value="1"/>
</dbReference>
<dbReference type="RefSeq" id="XP_041162103.1">
    <property type="nucleotide sequence ID" value="XM_041297647.1"/>
</dbReference>
<dbReference type="PROSITE" id="PS50850">
    <property type="entry name" value="MFS"/>
    <property type="match status" value="1"/>
</dbReference>
<dbReference type="InterPro" id="IPR036259">
    <property type="entry name" value="MFS_trans_sf"/>
</dbReference>
<evidence type="ECO:0000256" key="9">
    <source>
        <dbReference type="SAM" id="Phobius"/>
    </source>
</evidence>
<dbReference type="InterPro" id="IPR005828">
    <property type="entry name" value="MFS_sugar_transport-like"/>
</dbReference>
<keyword evidence="6 9" id="KW-0472">Membrane</keyword>
<dbReference type="InterPro" id="IPR020846">
    <property type="entry name" value="MFS_dom"/>
</dbReference>
<evidence type="ECO:0000256" key="5">
    <source>
        <dbReference type="ARBA" id="ARBA00022989"/>
    </source>
</evidence>
<evidence type="ECO:0000256" key="8">
    <source>
        <dbReference type="RuleBase" id="RU003346"/>
    </source>
</evidence>
<sequence>MVSATTRIYLIALHTSLAGMLWGLDTGSIGPITQMEQFSGSIGHLSSGVLGIYVACILLSASLSSLCSGYIADLLSRKYGILTGGIIVLLGTIISASAKTFPVLVCARLITGIGQGQSISVVTIYLCEISPGEIRGTVAAVLQLLITVGIALGYFVAYASSRIGGELAWRTPFILEASMAAVFVSGMAFMPYSPRWLIQRGRIDEARAVLQKLRASSELVEDELHLIKGSLEEQSQEDASYREIFQKRYIRRSFLGVFLMSSQMLCGIDAVLYYAPILFTQAGFTSNRAAFLASGVSGIINLIFTIPAQLWVDKWGRRFPLIGGGVSIATCFMAIGTLYAIYGGKADGQVYLSGRGPQWAVIILIYMFVASFSCSWAVVIKIYACEIIPTRLRAKACAVQQLSNWLVNFTVALTTPLFLRASPSGPYFLFGSAALFTAAVCHFLMPETKGKTLEEIEDLFEMTPQVVGHSVSIMSHDMIVSGL</sequence>
<feature type="transmembrane region" description="Helical" evidence="9">
    <location>
        <begin position="102"/>
        <end position="126"/>
    </location>
</feature>
<feature type="transmembrane region" description="Helical" evidence="9">
    <location>
        <begin position="427"/>
        <end position="445"/>
    </location>
</feature>
<feature type="transmembrane region" description="Helical" evidence="9">
    <location>
        <begin position="405"/>
        <end position="421"/>
    </location>
</feature>
<evidence type="ECO:0000313" key="11">
    <source>
        <dbReference type="EMBL" id="KAG1796746.1"/>
    </source>
</evidence>
<evidence type="ECO:0000256" key="2">
    <source>
        <dbReference type="ARBA" id="ARBA00010992"/>
    </source>
</evidence>
<gene>
    <name evidence="11" type="ORF">HD556DRAFT_1234154</name>
</gene>
<comment type="caution">
    <text evidence="11">The sequence shown here is derived from an EMBL/GenBank/DDBJ whole genome shotgun (WGS) entry which is preliminary data.</text>
</comment>
<protein>
    <submittedName>
        <fullName evidence="11">General substrate transporter</fullName>
    </submittedName>
</protein>
<evidence type="ECO:0000313" key="12">
    <source>
        <dbReference type="Proteomes" id="UP000719766"/>
    </source>
</evidence>
<feature type="transmembrane region" description="Helical" evidence="9">
    <location>
        <begin position="319"/>
        <end position="342"/>
    </location>
</feature>
<dbReference type="PRINTS" id="PR00171">
    <property type="entry name" value="SUGRTRNSPORT"/>
</dbReference>
<comment type="similarity">
    <text evidence="2 8">Belongs to the major facilitator superfamily. Sugar transporter (TC 2.A.1.1) family.</text>
</comment>
<feature type="transmembrane region" description="Helical" evidence="9">
    <location>
        <begin position="79"/>
        <end position="96"/>
    </location>
</feature>
<dbReference type="SUPFAM" id="SSF103473">
    <property type="entry name" value="MFS general substrate transporter"/>
    <property type="match status" value="1"/>
</dbReference>
<evidence type="ECO:0000256" key="6">
    <source>
        <dbReference type="ARBA" id="ARBA00023136"/>
    </source>
</evidence>
<comment type="subcellular location">
    <subcellularLocation>
        <location evidence="1">Membrane</location>
        <topology evidence="1">Multi-pass membrane protein</topology>
    </subcellularLocation>
</comment>
<dbReference type="InterPro" id="IPR005829">
    <property type="entry name" value="Sugar_transporter_CS"/>
</dbReference>
<organism evidence="11 12">
    <name type="scientific">Suillus plorans</name>
    <dbReference type="NCBI Taxonomy" id="116603"/>
    <lineage>
        <taxon>Eukaryota</taxon>
        <taxon>Fungi</taxon>
        <taxon>Dikarya</taxon>
        <taxon>Basidiomycota</taxon>
        <taxon>Agaricomycotina</taxon>
        <taxon>Agaricomycetes</taxon>
        <taxon>Agaricomycetidae</taxon>
        <taxon>Boletales</taxon>
        <taxon>Suillineae</taxon>
        <taxon>Suillaceae</taxon>
        <taxon>Suillus</taxon>
    </lineage>
</organism>